<dbReference type="PROSITE" id="PS51352">
    <property type="entry name" value="THIOREDOXIN_2"/>
    <property type="match status" value="1"/>
</dbReference>
<evidence type="ECO:0000313" key="3">
    <source>
        <dbReference type="EMBL" id="UEL47257.1"/>
    </source>
</evidence>
<dbReference type="Pfam" id="PF08534">
    <property type="entry name" value="Redoxin"/>
    <property type="match status" value="1"/>
</dbReference>
<dbReference type="KEGG" id="tem:JW646_16740"/>
<evidence type="ECO:0000256" key="1">
    <source>
        <dbReference type="SAM" id="Phobius"/>
    </source>
</evidence>
<dbReference type="GO" id="GO:0016491">
    <property type="term" value="F:oxidoreductase activity"/>
    <property type="evidence" value="ECO:0007669"/>
    <property type="project" value="InterPro"/>
</dbReference>
<dbReference type="RefSeq" id="WP_148556566.1">
    <property type="nucleotide sequence ID" value="NZ_CP081135.1"/>
</dbReference>
<dbReference type="CDD" id="cd02966">
    <property type="entry name" value="TlpA_like_family"/>
    <property type="match status" value="1"/>
</dbReference>
<feature type="transmembrane region" description="Helical" evidence="1">
    <location>
        <begin position="9"/>
        <end position="29"/>
    </location>
</feature>
<accession>A0AAX2ZHU0</accession>
<sequence length="200" mass="22296">MKKKTSKYVIGLAIITLVGFVGIKGYLFFNPSVQILGIKSPQANNASKRMNQMLNGVDLSGFNTKDVLGEKVTSDIFSKYKVTMINVWATDCASCVEEMPEINKLSKNKPANTNVITLCTDTAWKDEAIEFAKQIVHKNKSVKVLIPDKVLQKSLANKIVAYPTTIFVDSKGKIIQDVYLGGKTEEDYLKELNKRLKTLE</sequence>
<proteinExistence type="predicted"/>
<dbReference type="EMBL" id="CP081135">
    <property type="protein sequence ID" value="UEL47257.1"/>
    <property type="molecule type" value="Genomic_DNA"/>
</dbReference>
<dbReference type="InterPro" id="IPR050553">
    <property type="entry name" value="Thioredoxin_ResA/DsbE_sf"/>
</dbReference>
<reference evidence="3 4" key="1">
    <citation type="journal article" date="2023" name="Int. J. Syst. Evol. Microbiol.">
        <title>Terrisporobacter hibernicus sp. nov., isolated from bovine faeces in Northern Ireland.</title>
        <authorList>
            <person name="Mitchell M."/>
            <person name="Nguyen S.V."/>
            <person name="Connor M."/>
            <person name="Fairley D.J."/>
            <person name="Donoghue O."/>
            <person name="Marshall H."/>
            <person name="Koolman L."/>
            <person name="McMullan G."/>
            <person name="Schaffer K.E."/>
            <person name="McGrath J.W."/>
            <person name="Fanning S."/>
        </authorList>
    </citation>
    <scope>NUCLEOTIDE SEQUENCE [LARGE SCALE GENOMIC DNA]</scope>
    <source>
        <strain evidence="3 4">MCA3</strain>
    </source>
</reference>
<keyword evidence="1" id="KW-0472">Membrane</keyword>
<keyword evidence="4" id="KW-1185">Reference proteome</keyword>
<dbReference type="SUPFAM" id="SSF52833">
    <property type="entry name" value="Thioredoxin-like"/>
    <property type="match status" value="1"/>
</dbReference>
<dbReference type="InterPro" id="IPR013766">
    <property type="entry name" value="Thioredoxin_domain"/>
</dbReference>
<gene>
    <name evidence="3" type="ORF">JW646_16740</name>
</gene>
<keyword evidence="1" id="KW-1133">Transmembrane helix</keyword>
<evidence type="ECO:0000259" key="2">
    <source>
        <dbReference type="PROSITE" id="PS51352"/>
    </source>
</evidence>
<organism evidence="3 4">
    <name type="scientific">Terrisporobacter hibernicus</name>
    <dbReference type="NCBI Taxonomy" id="2813371"/>
    <lineage>
        <taxon>Bacteria</taxon>
        <taxon>Bacillati</taxon>
        <taxon>Bacillota</taxon>
        <taxon>Clostridia</taxon>
        <taxon>Peptostreptococcales</taxon>
        <taxon>Peptostreptococcaceae</taxon>
        <taxon>Terrisporobacter</taxon>
    </lineage>
</organism>
<dbReference type="PANTHER" id="PTHR42852">
    <property type="entry name" value="THIOL:DISULFIDE INTERCHANGE PROTEIN DSBE"/>
    <property type="match status" value="1"/>
</dbReference>
<dbReference type="InterPro" id="IPR036249">
    <property type="entry name" value="Thioredoxin-like_sf"/>
</dbReference>
<evidence type="ECO:0000313" key="4">
    <source>
        <dbReference type="Proteomes" id="UP001198983"/>
    </source>
</evidence>
<keyword evidence="1" id="KW-0812">Transmembrane</keyword>
<name>A0AAX2ZHU0_9FIRM</name>
<dbReference type="PANTHER" id="PTHR42852:SF17">
    <property type="entry name" value="THIOREDOXIN-LIKE PROTEIN HI_1115"/>
    <property type="match status" value="1"/>
</dbReference>
<dbReference type="InterPro" id="IPR013740">
    <property type="entry name" value="Redoxin"/>
</dbReference>
<dbReference type="Gene3D" id="3.40.30.10">
    <property type="entry name" value="Glutaredoxin"/>
    <property type="match status" value="1"/>
</dbReference>
<protein>
    <submittedName>
        <fullName evidence="3">TlpA family protein disulfide reductase</fullName>
    </submittedName>
</protein>
<feature type="domain" description="Thioredoxin" evidence="2">
    <location>
        <begin position="53"/>
        <end position="197"/>
    </location>
</feature>
<dbReference type="AlphaFoldDB" id="A0AAX2ZHU0"/>
<dbReference type="Proteomes" id="UP001198983">
    <property type="component" value="Chromosome"/>
</dbReference>